<evidence type="ECO:0000313" key="3">
    <source>
        <dbReference type="Proteomes" id="UP001597018"/>
    </source>
</evidence>
<dbReference type="RefSeq" id="WP_263247328.1">
    <property type="nucleotide sequence ID" value="NZ_BAABLT010000020.1"/>
</dbReference>
<comment type="caution">
    <text evidence="2">The sequence shown here is derived from an EMBL/GenBank/DDBJ whole genome shotgun (WGS) entry which is preliminary data.</text>
</comment>
<accession>A0ABW3FR28</accession>
<dbReference type="InterPro" id="IPR011704">
    <property type="entry name" value="ATPase_dyneun-rel_AAA"/>
</dbReference>
<reference evidence="3" key="1">
    <citation type="journal article" date="2019" name="Int. J. Syst. Evol. Microbiol.">
        <title>The Global Catalogue of Microorganisms (GCM) 10K type strain sequencing project: providing services to taxonomists for standard genome sequencing and annotation.</title>
        <authorList>
            <consortium name="The Broad Institute Genomics Platform"/>
            <consortium name="The Broad Institute Genome Sequencing Center for Infectious Disease"/>
            <person name="Wu L."/>
            <person name="Ma J."/>
        </authorList>
    </citation>
    <scope>NUCLEOTIDE SEQUENCE [LARGE SCALE GENOMIC DNA]</scope>
    <source>
        <strain evidence="3">CCUG 56401</strain>
    </source>
</reference>
<organism evidence="2 3">
    <name type="scientific">Saccharopolyspora rosea</name>
    <dbReference type="NCBI Taxonomy" id="524884"/>
    <lineage>
        <taxon>Bacteria</taxon>
        <taxon>Bacillati</taxon>
        <taxon>Actinomycetota</taxon>
        <taxon>Actinomycetes</taxon>
        <taxon>Pseudonocardiales</taxon>
        <taxon>Pseudonocardiaceae</taxon>
        <taxon>Saccharopolyspora</taxon>
    </lineage>
</organism>
<gene>
    <name evidence="2" type="ORF">ACFQ16_10570</name>
</gene>
<evidence type="ECO:0000259" key="1">
    <source>
        <dbReference type="Pfam" id="PF07728"/>
    </source>
</evidence>
<sequence>MRAACAGWVLLVGEPGVGKTSLAESLSRHPTRGRAPGTHPAYALACEQRQQRRALRRYRGWLSAKQDTPAAMCGKR</sequence>
<dbReference type="Gene3D" id="3.40.50.300">
    <property type="entry name" value="P-loop containing nucleotide triphosphate hydrolases"/>
    <property type="match status" value="1"/>
</dbReference>
<protein>
    <submittedName>
        <fullName evidence="2">AAA family ATPase</fullName>
    </submittedName>
</protein>
<evidence type="ECO:0000313" key="2">
    <source>
        <dbReference type="EMBL" id="MFD0920182.1"/>
    </source>
</evidence>
<dbReference type="SUPFAM" id="SSF52540">
    <property type="entry name" value="P-loop containing nucleoside triphosphate hydrolases"/>
    <property type="match status" value="1"/>
</dbReference>
<keyword evidence="3" id="KW-1185">Reference proteome</keyword>
<name>A0ABW3FR28_9PSEU</name>
<dbReference type="InterPro" id="IPR027417">
    <property type="entry name" value="P-loop_NTPase"/>
</dbReference>
<dbReference type="Pfam" id="PF07728">
    <property type="entry name" value="AAA_5"/>
    <property type="match status" value="1"/>
</dbReference>
<dbReference type="EMBL" id="JBHTIW010000005">
    <property type="protein sequence ID" value="MFD0920182.1"/>
    <property type="molecule type" value="Genomic_DNA"/>
</dbReference>
<proteinExistence type="predicted"/>
<dbReference type="Proteomes" id="UP001597018">
    <property type="component" value="Unassembled WGS sequence"/>
</dbReference>
<feature type="domain" description="ATPase dynein-related AAA" evidence="1">
    <location>
        <begin position="9"/>
        <end position="31"/>
    </location>
</feature>